<dbReference type="RefSeq" id="WP_053046838.1">
    <property type="nucleotide sequence ID" value="NZ_CP059733.1"/>
</dbReference>
<dbReference type="KEGG" id="tvd:SG34_021205"/>
<proteinExistence type="predicted"/>
<gene>
    <name evidence="1" type="ORF">SG34_021205</name>
</gene>
<dbReference type="Proteomes" id="UP000032352">
    <property type="component" value="Chromosome"/>
</dbReference>
<protein>
    <submittedName>
        <fullName evidence="1">Uncharacterized protein</fullName>
    </submittedName>
</protein>
<dbReference type="EMBL" id="CP059733">
    <property type="protein sequence ID" value="WDE03869.1"/>
    <property type="molecule type" value="Genomic_DNA"/>
</dbReference>
<accession>A0AAF0C8H2</accession>
<sequence>MSTFPIKFDEKALENTRSRVPENTFPFQQGNDGDQYRFATTIANYCQKRYSLNRLPKDGLTFFIFIPVRHFRKVENIGKKLLRLKSNNQYELSNKLVISLGDSLRKCQIIEVDPQETDIWNKMAELLNEIEDICDEELCHSIVDYLNSEITVQYTGEDDNKFEQVLDFTTSQKIFTKQELEDFTNEFHDTETKLPTGNIGIWLHPNKYELLTNAEDRITNAFAVKLSAILGKSNIFREPQDIHGRIDLYIHPSALERDIGPCVMEFKVLREGDGPQKNNERLHEGVLQALDYGKDKHAKTLYLMAYDARKKLGKIDAIKQLADKHEVIYLHFEMYNSVPGERKKIIAETKKNNKKACG</sequence>
<organism evidence="1 2">
    <name type="scientific">Thalassomonas viridans</name>
    <dbReference type="NCBI Taxonomy" id="137584"/>
    <lineage>
        <taxon>Bacteria</taxon>
        <taxon>Pseudomonadati</taxon>
        <taxon>Pseudomonadota</taxon>
        <taxon>Gammaproteobacteria</taxon>
        <taxon>Alteromonadales</taxon>
        <taxon>Colwelliaceae</taxon>
        <taxon>Thalassomonas</taxon>
    </lineage>
</organism>
<reference evidence="1 2" key="1">
    <citation type="journal article" date="2015" name="Genome Announc.">
        <title>Draft Genome Sequences of Marine Isolates of Thalassomonas viridans and Thalassomonas actiniarum.</title>
        <authorList>
            <person name="Olonade I."/>
            <person name="van Zyl L.J."/>
            <person name="Trindade M."/>
        </authorList>
    </citation>
    <scope>NUCLEOTIDE SEQUENCE [LARGE SCALE GENOMIC DNA]</scope>
    <source>
        <strain evidence="1 2">XOM25</strain>
    </source>
</reference>
<evidence type="ECO:0000313" key="2">
    <source>
        <dbReference type="Proteomes" id="UP000032352"/>
    </source>
</evidence>
<evidence type="ECO:0000313" key="1">
    <source>
        <dbReference type="EMBL" id="WDE03869.1"/>
    </source>
</evidence>
<keyword evidence="2" id="KW-1185">Reference proteome</keyword>
<name>A0AAF0C8H2_9GAMM</name>
<reference evidence="1 2" key="2">
    <citation type="journal article" date="2022" name="Mar. Drugs">
        <title>Bioassay-Guided Fractionation Leads to the Detection of Cholic Acid Generated by the Rare Thalassomonas sp.</title>
        <authorList>
            <person name="Pheiffer F."/>
            <person name="Schneider Y.K."/>
            <person name="Hansen E.H."/>
            <person name="Andersen J.H."/>
            <person name="Isaksson J."/>
            <person name="Busche T."/>
            <person name="R C."/>
            <person name="Kalinowski J."/>
            <person name="Zyl L.V."/>
            <person name="Trindade M."/>
        </authorList>
    </citation>
    <scope>NUCLEOTIDE SEQUENCE [LARGE SCALE GENOMIC DNA]</scope>
    <source>
        <strain evidence="1 2">XOM25</strain>
    </source>
</reference>
<dbReference type="AlphaFoldDB" id="A0AAF0C8H2"/>